<feature type="compositionally biased region" description="Polar residues" evidence="1">
    <location>
        <begin position="72"/>
        <end position="83"/>
    </location>
</feature>
<dbReference type="Proteomes" id="UP001631957">
    <property type="component" value="Unassembled WGS sequence"/>
</dbReference>
<comment type="caution">
    <text evidence="2">The sequence shown here is derived from an EMBL/GenBank/DDBJ whole genome shotgun (WGS) entry which is preliminary data.</text>
</comment>
<reference evidence="2 3" key="1">
    <citation type="submission" date="2024-12" db="EMBL/GenBank/DDBJ databases">
        <title>Forecasting of Potato common scab and diversities of Pathogenic streptomyces spp. in china.</title>
        <authorList>
            <person name="Handique U."/>
            <person name="Wu J."/>
        </authorList>
    </citation>
    <scope>NUCLEOTIDE SEQUENCE [LARGE SCALE GENOMIC DNA]</scope>
    <source>
        <strain evidence="2 3">ZRIMU1530</strain>
    </source>
</reference>
<evidence type="ECO:0000313" key="2">
    <source>
        <dbReference type="EMBL" id="MFM9607369.1"/>
    </source>
</evidence>
<dbReference type="EMBL" id="JBJVNI010000001">
    <property type="protein sequence ID" value="MFM9607369.1"/>
    <property type="molecule type" value="Genomic_DNA"/>
</dbReference>
<dbReference type="RefSeq" id="WP_409120135.1">
    <property type="nucleotide sequence ID" value="NZ_JBJVNI010000001.1"/>
</dbReference>
<organism evidence="2 3">
    <name type="scientific">Streptomyces niveiscabiei</name>
    <dbReference type="NCBI Taxonomy" id="164115"/>
    <lineage>
        <taxon>Bacteria</taxon>
        <taxon>Bacillati</taxon>
        <taxon>Actinomycetota</taxon>
        <taxon>Actinomycetes</taxon>
        <taxon>Kitasatosporales</taxon>
        <taxon>Streptomycetaceae</taxon>
        <taxon>Streptomyces</taxon>
    </lineage>
</organism>
<feature type="region of interest" description="Disordered" evidence="1">
    <location>
        <begin position="63"/>
        <end position="83"/>
    </location>
</feature>
<evidence type="ECO:0000256" key="1">
    <source>
        <dbReference type="SAM" id="MobiDB-lite"/>
    </source>
</evidence>
<proteinExistence type="predicted"/>
<evidence type="ECO:0000313" key="3">
    <source>
        <dbReference type="Proteomes" id="UP001631957"/>
    </source>
</evidence>
<keyword evidence="3" id="KW-1185">Reference proteome</keyword>
<gene>
    <name evidence="2" type="ORF">ACKI18_01440</name>
</gene>
<sequence>MTEPQHGFRLPQRRVRTEAAPEHVPPVLLWHIAPVPVGPRAARRAREAMTVAGVAPGSVFADAVLPDLPSHDGNTTGNRKVTS</sequence>
<accession>A0ABW9HJH6</accession>
<name>A0ABW9HJH6_9ACTN</name>
<protein>
    <submittedName>
        <fullName evidence="2">Uncharacterized protein</fullName>
    </submittedName>
</protein>